<protein>
    <recommendedName>
        <fullName evidence="3">NADH-quinone oxidoreductase subunit C</fullName>
        <ecNumber evidence="3">7.1.1.-</ecNumber>
    </recommendedName>
    <alternativeName>
        <fullName evidence="3">NADH dehydrogenase I subunit C</fullName>
    </alternativeName>
    <alternativeName>
        <fullName evidence="3">NDH-1 subunit C</fullName>
    </alternativeName>
</protein>
<gene>
    <name evidence="3" type="primary">nuoC</name>
    <name evidence="8" type="ORF">G0Q06_08130</name>
</gene>
<comment type="subunit">
    <text evidence="3">NDH-1 is composed of 14 different subunits. Subunits NuoB, C, D, E, F, and G constitute the peripheral sector of the complex.</text>
</comment>
<dbReference type="PANTHER" id="PTHR10884:SF14">
    <property type="entry name" value="NADH DEHYDROGENASE [UBIQUINONE] IRON-SULFUR PROTEIN 3, MITOCHONDRIAL"/>
    <property type="match status" value="1"/>
</dbReference>
<reference evidence="8 9" key="1">
    <citation type="submission" date="2020-02" db="EMBL/GenBank/DDBJ databases">
        <title>Albibacoteraceae fam. nov., the first described family within the subdivision 4 Verrucomicrobia.</title>
        <authorList>
            <person name="Xi F."/>
        </authorList>
    </citation>
    <scope>NUCLEOTIDE SEQUENCE [LARGE SCALE GENOMIC DNA]</scope>
    <source>
        <strain evidence="8 9">CK1056</strain>
    </source>
</reference>
<dbReference type="GO" id="GO:0005886">
    <property type="term" value="C:plasma membrane"/>
    <property type="evidence" value="ECO:0007669"/>
    <property type="project" value="UniProtKB-SubCell"/>
</dbReference>
<keyword evidence="3 5" id="KW-0874">Quinone</keyword>
<dbReference type="NCBIfam" id="TIGR01961">
    <property type="entry name" value="NuoC_fam"/>
    <property type="match status" value="1"/>
</dbReference>
<keyword evidence="3" id="KW-1003">Cell membrane</keyword>
<comment type="caution">
    <text evidence="8">The sequence shown here is derived from an EMBL/GenBank/DDBJ whole genome shotgun (WGS) entry which is preliminary data.</text>
</comment>
<dbReference type="SUPFAM" id="SSF143243">
    <property type="entry name" value="Nqo5-like"/>
    <property type="match status" value="1"/>
</dbReference>
<keyword evidence="3 4" id="KW-0520">NAD</keyword>
<dbReference type="GO" id="GO:0048038">
    <property type="term" value="F:quinone binding"/>
    <property type="evidence" value="ECO:0007669"/>
    <property type="project" value="UniProtKB-KW"/>
</dbReference>
<dbReference type="Pfam" id="PF00329">
    <property type="entry name" value="Complex1_30kDa"/>
    <property type="match status" value="1"/>
</dbReference>
<dbReference type="Proteomes" id="UP000478417">
    <property type="component" value="Unassembled WGS sequence"/>
</dbReference>
<evidence type="ECO:0000313" key="8">
    <source>
        <dbReference type="EMBL" id="NDV62414.1"/>
    </source>
</evidence>
<evidence type="ECO:0000256" key="2">
    <source>
        <dbReference type="ARBA" id="ARBA00022448"/>
    </source>
</evidence>
<keyword evidence="3" id="KW-0472">Membrane</keyword>
<comment type="catalytic activity">
    <reaction evidence="3 5">
        <text>a quinone + NADH + 5 H(+)(in) = a quinol + NAD(+) + 4 H(+)(out)</text>
        <dbReference type="Rhea" id="RHEA:57888"/>
        <dbReference type="ChEBI" id="CHEBI:15378"/>
        <dbReference type="ChEBI" id="CHEBI:24646"/>
        <dbReference type="ChEBI" id="CHEBI:57540"/>
        <dbReference type="ChEBI" id="CHEBI:57945"/>
        <dbReference type="ChEBI" id="CHEBI:132124"/>
    </reaction>
</comment>
<keyword evidence="3 4" id="KW-1278">Translocase</keyword>
<evidence type="ECO:0000259" key="7">
    <source>
        <dbReference type="Pfam" id="PF00329"/>
    </source>
</evidence>
<dbReference type="InterPro" id="IPR020396">
    <property type="entry name" value="NADH_UbQ_OxRdtase_CS"/>
</dbReference>
<keyword evidence="3" id="KW-0830">Ubiquinone</keyword>
<dbReference type="EC" id="7.1.1.-" evidence="3"/>
<dbReference type="InterPro" id="IPR001268">
    <property type="entry name" value="NADH_UbQ_OxRdtase_30kDa_su"/>
</dbReference>
<dbReference type="RefSeq" id="WP_163964270.1">
    <property type="nucleotide sequence ID" value="NZ_JAAGNX010000002.1"/>
</dbReference>
<evidence type="ECO:0000256" key="1">
    <source>
        <dbReference type="ARBA" id="ARBA00007569"/>
    </source>
</evidence>
<proteinExistence type="inferred from homology"/>
<feature type="compositionally biased region" description="Basic and acidic residues" evidence="6">
    <location>
        <begin position="183"/>
        <end position="219"/>
    </location>
</feature>
<name>A0A6B2M2S3_9BACT</name>
<comment type="similarity">
    <text evidence="1 3 4">Belongs to the complex I 30 kDa subunit family.</text>
</comment>
<comment type="subcellular location">
    <subcellularLocation>
        <location evidence="3">Cell membrane</location>
        <topology evidence="3">Peripheral membrane protein</topology>
        <orientation evidence="3">Cytoplasmic side</orientation>
    </subcellularLocation>
</comment>
<dbReference type="HAMAP" id="MF_01357">
    <property type="entry name" value="NDH1_NuoC"/>
    <property type="match status" value="1"/>
</dbReference>
<dbReference type="Gene3D" id="3.30.460.80">
    <property type="entry name" value="NADH:ubiquinone oxidoreductase, 30kDa subunit"/>
    <property type="match status" value="1"/>
</dbReference>
<evidence type="ECO:0000256" key="6">
    <source>
        <dbReference type="SAM" id="MobiDB-lite"/>
    </source>
</evidence>
<dbReference type="EMBL" id="JAAGNX010000002">
    <property type="protein sequence ID" value="NDV62414.1"/>
    <property type="molecule type" value="Genomic_DNA"/>
</dbReference>
<dbReference type="PROSITE" id="PS00542">
    <property type="entry name" value="COMPLEX1_30K"/>
    <property type="match status" value="1"/>
</dbReference>
<evidence type="ECO:0000256" key="3">
    <source>
        <dbReference type="HAMAP-Rule" id="MF_01357"/>
    </source>
</evidence>
<feature type="region of interest" description="Disordered" evidence="6">
    <location>
        <begin position="159"/>
        <end position="219"/>
    </location>
</feature>
<dbReference type="InterPro" id="IPR037232">
    <property type="entry name" value="NADH_quin_OxRdtase_su_C/D-like"/>
</dbReference>
<comment type="function">
    <text evidence="3">NDH-1 shuttles electrons from NADH, via FMN and iron-sulfur (Fe-S) centers, to quinones in the respiratory chain. The immediate electron acceptor for the enzyme in this species is believed to be ubiquinone. Couples the redox reaction to proton translocation (for every two electrons transferred, four hydrogen ions are translocated across the cytoplasmic membrane), and thus conserves the redox energy in a proton gradient.</text>
</comment>
<evidence type="ECO:0000256" key="4">
    <source>
        <dbReference type="RuleBase" id="RU003456"/>
    </source>
</evidence>
<dbReference type="PANTHER" id="PTHR10884">
    <property type="entry name" value="NADH DEHYDROGENASE UBIQUINONE IRON-SULFUR PROTEIN 3"/>
    <property type="match status" value="1"/>
</dbReference>
<sequence length="219" mass="25072">MDERIDAIKESHPFLSERESADWPAFNCPQENVHELLSDLKENHGYDFLSDLTAIDHFDSDPRYEVVYHLYSTDQHVYLRIATPCSGVTDPACTSIVSIWPSADWHERETYDMFGISFEGHPDLRRILMWDSYPYHPLRKEFPLAGIDVELPSADLSEVTGTSAKPAPMMGGPFHASQKGHMSTREPRADDESWTEVNEREGETGDESTRTPRELREND</sequence>
<dbReference type="GO" id="GO:0008137">
    <property type="term" value="F:NADH dehydrogenase (ubiquinone) activity"/>
    <property type="evidence" value="ECO:0007669"/>
    <property type="project" value="InterPro"/>
</dbReference>
<keyword evidence="2 3" id="KW-0813">Transport</keyword>
<feature type="domain" description="NADH:ubiquinone oxidoreductase 30kDa subunit" evidence="7">
    <location>
        <begin position="27"/>
        <end position="146"/>
    </location>
</feature>
<organism evidence="8 9">
    <name type="scientific">Oceanipulchritudo coccoides</name>
    <dbReference type="NCBI Taxonomy" id="2706888"/>
    <lineage>
        <taxon>Bacteria</taxon>
        <taxon>Pseudomonadati</taxon>
        <taxon>Verrucomicrobiota</taxon>
        <taxon>Opitutia</taxon>
        <taxon>Puniceicoccales</taxon>
        <taxon>Oceanipulchritudinaceae</taxon>
        <taxon>Oceanipulchritudo</taxon>
    </lineage>
</organism>
<evidence type="ECO:0000256" key="5">
    <source>
        <dbReference type="RuleBase" id="RU003582"/>
    </source>
</evidence>
<dbReference type="GO" id="GO:0050136">
    <property type="term" value="F:NADH dehydrogenase (quinone) (non-electrogenic) activity"/>
    <property type="evidence" value="ECO:0007669"/>
    <property type="project" value="UniProtKB-UniRule"/>
</dbReference>
<evidence type="ECO:0000313" key="9">
    <source>
        <dbReference type="Proteomes" id="UP000478417"/>
    </source>
</evidence>
<keyword evidence="9" id="KW-1185">Reference proteome</keyword>
<dbReference type="InterPro" id="IPR010218">
    <property type="entry name" value="NADH_DH_suC"/>
</dbReference>
<accession>A0A6B2M2S3</accession>
<dbReference type="AlphaFoldDB" id="A0A6B2M2S3"/>